<accession>A0A829A7J1</accession>
<evidence type="ECO:0000313" key="2">
    <source>
        <dbReference type="EMBL" id="ELB41843.1"/>
    </source>
</evidence>
<evidence type="ECO:0000313" key="3">
    <source>
        <dbReference type="Proteomes" id="UP000010504"/>
    </source>
</evidence>
<keyword evidence="1" id="KW-0812">Transmembrane</keyword>
<evidence type="ECO:0000256" key="1">
    <source>
        <dbReference type="SAM" id="Phobius"/>
    </source>
</evidence>
<organism evidence="2 3">
    <name type="scientific">Enterococcus faecium EnGen0026</name>
    <dbReference type="NCBI Taxonomy" id="1138917"/>
    <lineage>
        <taxon>Bacteria</taxon>
        <taxon>Bacillati</taxon>
        <taxon>Bacillota</taxon>
        <taxon>Bacilli</taxon>
        <taxon>Lactobacillales</taxon>
        <taxon>Enterococcaceae</taxon>
        <taxon>Enterococcus</taxon>
    </lineage>
</organism>
<keyword evidence="1" id="KW-1133">Transmembrane helix</keyword>
<name>A0A829A7J1_ENTFC</name>
<reference evidence="2 3" key="1">
    <citation type="submission" date="2012-12" db="EMBL/GenBank/DDBJ databases">
        <title>The Genome Sequence of Enterococcus faecium E2039.</title>
        <authorList>
            <consortium name="The Broad Institute Genome Sequencing Platform"/>
            <consortium name="The Broad Institute Genome Sequencing Center for Infectious Disease"/>
            <person name="Earl A.M."/>
            <person name="Gilmore M.S."/>
            <person name="van Schaik W."/>
            <person name="Lebreton F."/>
            <person name="Willems R.J."/>
            <person name="Walker B."/>
            <person name="Young S.K."/>
            <person name="Zeng Q."/>
            <person name="Gargeya S."/>
            <person name="Fitzgerald M."/>
            <person name="Haas B."/>
            <person name="Abouelleil A."/>
            <person name="Alvarado L."/>
            <person name="Arachchi H.M."/>
            <person name="Berlin A.M."/>
            <person name="Chapman S.B."/>
            <person name="Dewar J."/>
            <person name="Goldberg J."/>
            <person name="Griggs A."/>
            <person name="Gujja S."/>
            <person name="Hansen M."/>
            <person name="Howarth C."/>
            <person name="Imamovic A."/>
            <person name="Larimer J."/>
            <person name="McCowan C."/>
            <person name="Murphy C."/>
            <person name="Neiman D."/>
            <person name="Pearson M."/>
            <person name="Priest M."/>
            <person name="Roberts A."/>
            <person name="Saif S."/>
            <person name="Shea T."/>
            <person name="Sisk P."/>
            <person name="Sykes S."/>
            <person name="Wortman J."/>
            <person name="Nusbaum C."/>
            <person name="Birren B."/>
        </authorList>
    </citation>
    <scope>NUCLEOTIDE SEQUENCE [LARGE SCALE GENOMIC DNA]</scope>
    <source>
        <strain evidence="2 3">E2039</strain>
    </source>
</reference>
<feature type="transmembrane region" description="Helical" evidence="1">
    <location>
        <begin position="6"/>
        <end position="27"/>
    </location>
</feature>
<proteinExistence type="predicted"/>
<protein>
    <submittedName>
        <fullName evidence="2">Uncharacterized protein</fullName>
    </submittedName>
</protein>
<dbReference type="Proteomes" id="UP000010504">
    <property type="component" value="Unassembled WGS sequence"/>
</dbReference>
<gene>
    <name evidence="2" type="ORF">OKA_03029</name>
</gene>
<dbReference type="EMBL" id="AHXS01000003">
    <property type="protein sequence ID" value="ELB41843.1"/>
    <property type="molecule type" value="Genomic_DNA"/>
</dbReference>
<keyword evidence="1" id="KW-0472">Membrane</keyword>
<dbReference type="AlphaFoldDB" id="A0A829A7J1"/>
<sequence length="53" mass="6516">MSELVIIILVSIITSFIISFSMVKWHIRMFNKWMEKFFDEETKQIKNYLSRDK</sequence>
<comment type="caution">
    <text evidence="2">The sequence shown here is derived from an EMBL/GenBank/DDBJ whole genome shotgun (WGS) entry which is preliminary data.</text>
</comment>